<evidence type="ECO:0000259" key="12">
    <source>
        <dbReference type="SMART" id="SM00756"/>
    </source>
</evidence>
<evidence type="ECO:0000256" key="9">
    <source>
        <dbReference type="ARBA" id="ARBA00023284"/>
    </source>
</evidence>
<dbReference type="Pfam" id="PF07884">
    <property type="entry name" value="VKOR"/>
    <property type="match status" value="1"/>
</dbReference>
<dbReference type="CDD" id="cd12916">
    <property type="entry name" value="VKOR_1"/>
    <property type="match status" value="1"/>
</dbReference>
<evidence type="ECO:0000256" key="10">
    <source>
        <dbReference type="SAM" id="MobiDB-lite"/>
    </source>
</evidence>
<proteinExistence type="inferred from homology"/>
<dbReference type="PANTHER" id="PTHR34573">
    <property type="entry name" value="VKC DOMAIN-CONTAINING PROTEIN"/>
    <property type="match status" value="1"/>
</dbReference>
<keyword evidence="8" id="KW-1015">Disulfide bond</keyword>
<keyword evidence="7 11" id="KW-0472">Membrane</keyword>
<evidence type="ECO:0000256" key="3">
    <source>
        <dbReference type="ARBA" id="ARBA00022692"/>
    </source>
</evidence>
<dbReference type="InterPro" id="IPR038354">
    <property type="entry name" value="VKOR_sf"/>
</dbReference>
<evidence type="ECO:0000256" key="4">
    <source>
        <dbReference type="ARBA" id="ARBA00022719"/>
    </source>
</evidence>
<keyword evidence="9" id="KW-0676">Redox-active center</keyword>
<comment type="similarity">
    <text evidence="2">Belongs to the VKOR family.</text>
</comment>
<dbReference type="InterPro" id="IPR044698">
    <property type="entry name" value="VKOR/LTO1"/>
</dbReference>
<reference evidence="13 14" key="1">
    <citation type="journal article" date="2023" name="Plants (Basel)">
        <title>Bridging the Gap: Combining Genomics and Transcriptomics Approaches to Understand Stylosanthes scabra, an Orphan Legume from the Brazilian Caatinga.</title>
        <authorList>
            <person name="Ferreira-Neto J.R.C."/>
            <person name="da Silva M.D."/>
            <person name="Binneck E."/>
            <person name="de Melo N.F."/>
            <person name="da Silva R.H."/>
            <person name="de Melo A.L.T.M."/>
            <person name="Pandolfi V."/>
            <person name="Bustamante F.O."/>
            <person name="Brasileiro-Vidal A.C."/>
            <person name="Benko-Iseppon A.M."/>
        </authorList>
    </citation>
    <scope>NUCLEOTIDE SEQUENCE [LARGE SCALE GENOMIC DNA]</scope>
    <source>
        <tissue evidence="13">Leaves</tissue>
    </source>
</reference>
<comment type="subcellular location">
    <subcellularLocation>
        <location evidence="1">Membrane</location>
        <topology evidence="1">Multi-pass membrane protein</topology>
    </subcellularLocation>
</comment>
<evidence type="ECO:0000256" key="5">
    <source>
        <dbReference type="ARBA" id="ARBA00022989"/>
    </source>
</evidence>
<evidence type="ECO:0000256" key="2">
    <source>
        <dbReference type="ARBA" id="ARBA00006214"/>
    </source>
</evidence>
<dbReference type="Gene3D" id="3.40.30.10">
    <property type="entry name" value="Glutaredoxin"/>
    <property type="match status" value="1"/>
</dbReference>
<dbReference type="InterPro" id="IPR012932">
    <property type="entry name" value="VKOR"/>
</dbReference>
<accession>A0ABU6VDE5</accession>
<evidence type="ECO:0000256" key="11">
    <source>
        <dbReference type="SAM" id="Phobius"/>
    </source>
</evidence>
<dbReference type="InterPro" id="IPR036249">
    <property type="entry name" value="Thioredoxin-like_sf"/>
</dbReference>
<keyword evidence="4" id="KW-0874">Quinone</keyword>
<name>A0ABU6VDE5_9FABA</name>
<dbReference type="SMART" id="SM00756">
    <property type="entry name" value="VKc"/>
    <property type="match status" value="1"/>
</dbReference>
<protein>
    <submittedName>
        <fullName evidence="13">Ribosome biosynthesis protein lto1</fullName>
    </submittedName>
</protein>
<feature type="region of interest" description="Disordered" evidence="10">
    <location>
        <begin position="46"/>
        <end position="66"/>
    </location>
</feature>
<feature type="transmembrane region" description="Helical" evidence="11">
    <location>
        <begin position="183"/>
        <end position="206"/>
    </location>
</feature>
<keyword evidence="5 11" id="KW-1133">Transmembrane helix</keyword>
<dbReference type="SUPFAM" id="SSF52833">
    <property type="entry name" value="Thioredoxin-like"/>
    <property type="match status" value="1"/>
</dbReference>
<evidence type="ECO:0000313" key="13">
    <source>
        <dbReference type="EMBL" id="MED6171472.1"/>
    </source>
</evidence>
<dbReference type="EMBL" id="JASCZI010151260">
    <property type="protein sequence ID" value="MED6171472.1"/>
    <property type="molecule type" value="Genomic_DNA"/>
</dbReference>
<evidence type="ECO:0000256" key="6">
    <source>
        <dbReference type="ARBA" id="ARBA00023002"/>
    </source>
</evidence>
<organism evidence="13 14">
    <name type="scientific">Stylosanthes scabra</name>
    <dbReference type="NCBI Taxonomy" id="79078"/>
    <lineage>
        <taxon>Eukaryota</taxon>
        <taxon>Viridiplantae</taxon>
        <taxon>Streptophyta</taxon>
        <taxon>Embryophyta</taxon>
        <taxon>Tracheophyta</taxon>
        <taxon>Spermatophyta</taxon>
        <taxon>Magnoliopsida</taxon>
        <taxon>eudicotyledons</taxon>
        <taxon>Gunneridae</taxon>
        <taxon>Pentapetalae</taxon>
        <taxon>rosids</taxon>
        <taxon>fabids</taxon>
        <taxon>Fabales</taxon>
        <taxon>Fabaceae</taxon>
        <taxon>Papilionoideae</taxon>
        <taxon>50 kb inversion clade</taxon>
        <taxon>dalbergioids sensu lato</taxon>
        <taxon>Dalbergieae</taxon>
        <taxon>Pterocarpus clade</taxon>
        <taxon>Stylosanthes</taxon>
    </lineage>
</organism>
<dbReference type="Proteomes" id="UP001341840">
    <property type="component" value="Unassembled WGS sequence"/>
</dbReference>
<dbReference type="Gene3D" id="1.20.1440.130">
    <property type="entry name" value="VKOR domain"/>
    <property type="match status" value="1"/>
</dbReference>
<feature type="transmembrane region" description="Helical" evidence="11">
    <location>
        <begin position="159"/>
        <end position="177"/>
    </location>
</feature>
<comment type="caution">
    <text evidence="13">The sequence shown here is derived from an EMBL/GenBank/DDBJ whole genome shotgun (WGS) entry which is preliminary data.</text>
</comment>
<gene>
    <name evidence="13" type="primary">LTO1_2</name>
    <name evidence="13" type="ORF">PIB30_041059</name>
</gene>
<evidence type="ECO:0000256" key="7">
    <source>
        <dbReference type="ARBA" id="ARBA00023136"/>
    </source>
</evidence>
<keyword evidence="14" id="KW-1185">Reference proteome</keyword>
<sequence>MSMATFTFSMSLSSFRSFVPIWHHRASNRRALGLFDVTRPMRLPPPIKCSAADPDQESKAPTASSGAAEWTHKLTAGIAGIGFLETSYLTYLKVTGSEAFCPISGSPCSDILNSDYALVFGVPLPLVGMVAYGLVAALGLQLASKKMLPFGIDKSNAQLMVLGTTTSMAAASAYFLFILSTKFSGSTCLYCLLSAFLSFSLFFTAVKDIGLPETNKQVGTQLLIASLVILTLNTSYNNSISASSSRAEMELPYYATEIKTPSSPFALSLAKHLHSIGAKMYGAFWCSHCLEQKKMFGHEAVKELDIVECYPEGFRSGSGMNKACVDAKVDGFPMWVINGQVVSGELELSELARVSGYNGSAQPS</sequence>
<evidence type="ECO:0000313" key="14">
    <source>
        <dbReference type="Proteomes" id="UP001341840"/>
    </source>
</evidence>
<evidence type="ECO:0000256" key="8">
    <source>
        <dbReference type="ARBA" id="ARBA00023157"/>
    </source>
</evidence>
<feature type="transmembrane region" description="Helical" evidence="11">
    <location>
        <begin position="116"/>
        <end position="138"/>
    </location>
</feature>
<feature type="domain" description="Vitamin K epoxide reductase" evidence="12">
    <location>
        <begin position="68"/>
        <end position="209"/>
    </location>
</feature>
<evidence type="ECO:0000256" key="1">
    <source>
        <dbReference type="ARBA" id="ARBA00004141"/>
    </source>
</evidence>
<dbReference type="PANTHER" id="PTHR34573:SF1">
    <property type="entry name" value="VITAMIN K EPOXIDE REDUCTASE DOMAIN-CONTAINING PROTEIN"/>
    <property type="match status" value="1"/>
</dbReference>
<keyword evidence="6" id="KW-0560">Oxidoreductase</keyword>
<keyword evidence="3 11" id="KW-0812">Transmembrane</keyword>